<evidence type="ECO:0008006" key="3">
    <source>
        <dbReference type="Google" id="ProtNLM"/>
    </source>
</evidence>
<evidence type="ECO:0000313" key="1">
    <source>
        <dbReference type="EMBL" id="VVD06027.1"/>
    </source>
</evidence>
<dbReference type="EMBL" id="FZQP02007060">
    <property type="protein sequence ID" value="VVD06027.1"/>
    <property type="molecule type" value="Genomic_DNA"/>
</dbReference>
<organism evidence="1 2">
    <name type="scientific">Leptidea sinapis</name>
    <dbReference type="NCBI Taxonomy" id="189913"/>
    <lineage>
        <taxon>Eukaryota</taxon>
        <taxon>Metazoa</taxon>
        <taxon>Ecdysozoa</taxon>
        <taxon>Arthropoda</taxon>
        <taxon>Hexapoda</taxon>
        <taxon>Insecta</taxon>
        <taxon>Pterygota</taxon>
        <taxon>Neoptera</taxon>
        <taxon>Endopterygota</taxon>
        <taxon>Lepidoptera</taxon>
        <taxon>Glossata</taxon>
        <taxon>Ditrysia</taxon>
        <taxon>Papilionoidea</taxon>
        <taxon>Pieridae</taxon>
        <taxon>Dismorphiinae</taxon>
        <taxon>Leptidea</taxon>
    </lineage>
</organism>
<dbReference type="AlphaFoldDB" id="A0A5E4R8K6"/>
<reference evidence="1 2" key="1">
    <citation type="submission" date="2017-07" db="EMBL/GenBank/DDBJ databases">
        <authorList>
            <person name="Talla V."/>
            <person name="Backstrom N."/>
        </authorList>
    </citation>
    <scope>NUCLEOTIDE SEQUENCE [LARGE SCALE GENOMIC DNA]</scope>
</reference>
<accession>A0A5E4R8K6</accession>
<name>A0A5E4R8K6_9NEOP</name>
<keyword evidence="2" id="KW-1185">Reference proteome</keyword>
<dbReference type="Proteomes" id="UP000324832">
    <property type="component" value="Unassembled WGS sequence"/>
</dbReference>
<sequence length="174" mass="20072">MVTFNCRSLKRSIEHVRSLCRFADILALQETWLLPHDHSFVNEINDEFACFAKSSVGYRSENLLDIRFSSCSDIIIQRQAQDWYHKKKLLLDKHVIEIFSKSNGYYGYSKVRAYSGFVVGRSLFLFNASLMATRQFDLLSFSDMLRPIVCGGRNCAAAQIFCSVVSTLELRRFD</sequence>
<protein>
    <recommendedName>
        <fullName evidence="3">Endonuclease/exonuclease/phosphatase domain-containing protein</fullName>
    </recommendedName>
</protein>
<dbReference type="SUPFAM" id="SSF56219">
    <property type="entry name" value="DNase I-like"/>
    <property type="match status" value="1"/>
</dbReference>
<dbReference type="InterPro" id="IPR036691">
    <property type="entry name" value="Endo/exonu/phosph_ase_sf"/>
</dbReference>
<proteinExistence type="predicted"/>
<gene>
    <name evidence="1" type="ORF">LSINAPIS_LOCUS15462</name>
</gene>
<evidence type="ECO:0000313" key="2">
    <source>
        <dbReference type="Proteomes" id="UP000324832"/>
    </source>
</evidence>